<evidence type="ECO:0000256" key="1">
    <source>
        <dbReference type="ARBA" id="ARBA00022441"/>
    </source>
</evidence>
<dbReference type="AlphaFoldDB" id="A0A1X7SN38"/>
<keyword evidence="1" id="KW-0880">Kelch repeat</keyword>
<protein>
    <submittedName>
        <fullName evidence="3">Uncharacterized protein</fullName>
    </submittedName>
</protein>
<dbReference type="EnsemblMetazoa" id="Aqu2.1.03495_001">
    <property type="protein sequence ID" value="Aqu2.1.03495_001"/>
    <property type="gene ID" value="Aqu2.1.03495"/>
</dbReference>
<dbReference type="PANTHER" id="PTHR46228">
    <property type="entry name" value="KELCH DOMAIN-CONTAINING PROTEIN"/>
    <property type="match status" value="1"/>
</dbReference>
<sequence>MSTTEEEEFQPSERDNHSTVRVGDNLYMWGGYQRSLTYEHESDRKREITSVVEKFNLLTGKWEQKSTSNNPPLGVRGYASASIEDEIFYFGGACNHDNCHHNSLHSLDVNTLEWKEVAKTSSTSGPMQKRSGAMLALEFKKGDGGCLAVVGGYGPVNDNTPVQVGAQYGRDEADDSFQYCNEIHYYSLNKRQWLSPTVTGDRLPPISKFTLTPVTADSAILFGGITPDGPSNRLYTLKFKESEV</sequence>
<dbReference type="OrthoDB" id="10251809at2759"/>
<organism evidence="3">
    <name type="scientific">Amphimedon queenslandica</name>
    <name type="common">Sponge</name>
    <dbReference type="NCBI Taxonomy" id="400682"/>
    <lineage>
        <taxon>Eukaryota</taxon>
        <taxon>Metazoa</taxon>
        <taxon>Porifera</taxon>
        <taxon>Demospongiae</taxon>
        <taxon>Heteroscleromorpha</taxon>
        <taxon>Haplosclerida</taxon>
        <taxon>Niphatidae</taxon>
        <taxon>Amphimedon</taxon>
    </lineage>
</organism>
<evidence type="ECO:0000313" key="3">
    <source>
        <dbReference type="EnsemblMetazoa" id="Aqu2.1.03495_001"/>
    </source>
</evidence>
<keyword evidence="2" id="KW-0677">Repeat</keyword>
<dbReference type="PANTHER" id="PTHR46228:SF2">
    <property type="entry name" value="KELCH REPEAT PROTEIN (AFU_ORTHOLOGUE AFUA_4G14350)"/>
    <property type="match status" value="1"/>
</dbReference>
<dbReference type="Gene3D" id="2.120.10.80">
    <property type="entry name" value="Kelch-type beta propeller"/>
    <property type="match status" value="1"/>
</dbReference>
<dbReference type="InParanoid" id="A0A1X7SN38"/>
<proteinExistence type="predicted"/>
<dbReference type="InterPro" id="IPR015915">
    <property type="entry name" value="Kelch-typ_b-propeller"/>
</dbReference>
<reference evidence="3" key="1">
    <citation type="submission" date="2017-05" db="UniProtKB">
        <authorList>
            <consortium name="EnsemblMetazoa"/>
        </authorList>
    </citation>
    <scope>IDENTIFICATION</scope>
</reference>
<accession>A0A1X7SN38</accession>
<name>A0A1X7SN38_AMPQE</name>
<dbReference type="SUPFAM" id="SSF117281">
    <property type="entry name" value="Kelch motif"/>
    <property type="match status" value="1"/>
</dbReference>
<evidence type="ECO:0000256" key="2">
    <source>
        <dbReference type="ARBA" id="ARBA00022737"/>
    </source>
</evidence>
<dbReference type="Pfam" id="PF24681">
    <property type="entry name" value="Kelch_KLHDC2_KLHL20_DRC7"/>
    <property type="match status" value="1"/>
</dbReference>